<reference evidence="1" key="1">
    <citation type="journal article" date="2021" name="ISME J.">
        <title>Genomic evolution of the class Acidithiobacillia: deep-branching Proteobacteria living in extreme acidic conditions.</title>
        <authorList>
            <person name="Moya-Beltran A."/>
            <person name="Beard S."/>
            <person name="Rojas-Villalobos C."/>
            <person name="Issotta F."/>
            <person name="Gallardo Y."/>
            <person name="Ulloa R."/>
            <person name="Giaveno A."/>
            <person name="Degli Esposti M."/>
            <person name="Johnson D.B."/>
            <person name="Quatrini R."/>
        </authorList>
    </citation>
    <scope>NUCLEOTIDE SEQUENCE</scope>
    <source>
        <strain evidence="1">DSM 583</strain>
    </source>
</reference>
<evidence type="ECO:0000313" key="2">
    <source>
        <dbReference type="Proteomes" id="UP000887300"/>
    </source>
</evidence>
<gene>
    <name evidence="1" type="ORF">HF568_06780</name>
</gene>
<organism evidence="1 2">
    <name type="scientific">Acidithiobacillus ferridurans</name>
    <dbReference type="NCBI Taxonomy" id="1232575"/>
    <lineage>
        <taxon>Bacteria</taxon>
        <taxon>Pseudomonadati</taxon>
        <taxon>Pseudomonadota</taxon>
        <taxon>Acidithiobacillia</taxon>
        <taxon>Acidithiobacillales</taxon>
        <taxon>Acidithiobacillaceae</taxon>
        <taxon>Acidithiobacillus</taxon>
    </lineage>
</organism>
<accession>A0A8X8KB62</accession>
<evidence type="ECO:0000313" key="1">
    <source>
        <dbReference type="EMBL" id="MBU2722918.1"/>
    </source>
</evidence>
<dbReference type="RefSeq" id="WP_215886127.1">
    <property type="nucleotide sequence ID" value="NZ_CP134225.1"/>
</dbReference>
<comment type="caution">
    <text evidence="1">The sequence shown here is derived from an EMBL/GenBank/DDBJ whole genome shotgun (WGS) entry which is preliminary data.</text>
</comment>
<dbReference type="AlphaFoldDB" id="A0A8X8KB62"/>
<dbReference type="Proteomes" id="UP000887300">
    <property type="component" value="Unassembled WGS sequence"/>
</dbReference>
<name>A0A8X8KB62_ACIFI</name>
<sequence>MNNIPVHISNTEAFTNVLGWVMANNQRYFVAAGILCRKSAMDFILPSLHAGQGINTDKQHFLSLGKKRYVAKKGLADGGIARAMILPSAYSVRDGESEDDDADAQSINTVLWYNVADPGLRIWSHIRTHTPIPVLDVWREPVMDMLRDTDMVDQLRVESGLGACGYDRLAPVEFAISDGLWGGVMVRADDDDIGLVTRHLLKIGKLHITH</sequence>
<proteinExistence type="predicted"/>
<protein>
    <submittedName>
        <fullName evidence="1">Uncharacterized protein</fullName>
    </submittedName>
</protein>
<dbReference type="EMBL" id="JABBHS010000198">
    <property type="protein sequence ID" value="MBU2722918.1"/>
    <property type="molecule type" value="Genomic_DNA"/>
</dbReference>